<sequence>MTPRLSVLGPDDEAAYETFLLGVEESLLYSSLRYKVFLQALLRCEAQYWIAWKDELISGVLPIMWRDGPYGKVINSLPYYGSNGGVLATDQDVAFALTAKYDELVSKPDVAAATWICHPFHAPSVTPAHTVIDERIAQWTSLLWEGHDPESALLGAIDGSARRNIRKAESSGVTVRIDNDQLSFIETVHTENMAEISGKAKSHEFFSKVRTHFNAGTDYRIYVAEQNGILISGLLLFYFNRTVEYFTPVTVSKNRESQPMALILAKAMVDAARQGFLRWNWGGTWLSQDGVLRFKRKWGAKDASYRYFTQLNGPDILKRSKSEILSAYPDFFVVPFHSLTAAT</sequence>
<name>A0A1W1IBE2_9BACT</name>
<dbReference type="EMBL" id="LT828648">
    <property type="protein sequence ID" value="SLM50310.1"/>
    <property type="molecule type" value="Genomic_DNA"/>
</dbReference>
<dbReference type="SUPFAM" id="SSF55729">
    <property type="entry name" value="Acyl-CoA N-acyltransferases (Nat)"/>
    <property type="match status" value="1"/>
</dbReference>
<dbReference type="Pfam" id="PF13480">
    <property type="entry name" value="Acetyltransf_6"/>
    <property type="match status" value="1"/>
</dbReference>
<dbReference type="Gene3D" id="3.40.630.30">
    <property type="match status" value="1"/>
</dbReference>
<dbReference type="PANTHER" id="PTHR36174:SF1">
    <property type="entry name" value="LIPID II:GLYCINE GLYCYLTRANSFERASE"/>
    <property type="match status" value="1"/>
</dbReference>
<dbReference type="Proteomes" id="UP000192042">
    <property type="component" value="Chromosome I"/>
</dbReference>
<accession>A0A1W1IBE2</accession>
<dbReference type="RefSeq" id="WP_172834479.1">
    <property type="nucleotide sequence ID" value="NZ_LT828648.1"/>
</dbReference>
<dbReference type="AlphaFoldDB" id="A0A1W1IBE2"/>
<evidence type="ECO:0000313" key="3">
    <source>
        <dbReference type="Proteomes" id="UP000192042"/>
    </source>
</evidence>
<evidence type="ECO:0000259" key="1">
    <source>
        <dbReference type="Pfam" id="PF13480"/>
    </source>
</evidence>
<dbReference type="KEGG" id="nja:NSJP_4143"/>
<protein>
    <recommendedName>
        <fullName evidence="1">BioF2-like acetyltransferase domain-containing protein</fullName>
    </recommendedName>
</protein>
<dbReference type="STRING" id="1325564.NSJP_4143"/>
<gene>
    <name evidence="2" type="ORF">NSJP_4143</name>
</gene>
<dbReference type="InterPro" id="IPR038740">
    <property type="entry name" value="BioF2-like_GNAT_dom"/>
</dbReference>
<feature type="domain" description="BioF2-like acetyltransferase" evidence="1">
    <location>
        <begin position="161"/>
        <end position="290"/>
    </location>
</feature>
<organism evidence="2 3">
    <name type="scientific">Nitrospira japonica</name>
    <dbReference type="NCBI Taxonomy" id="1325564"/>
    <lineage>
        <taxon>Bacteria</taxon>
        <taxon>Pseudomonadati</taxon>
        <taxon>Nitrospirota</taxon>
        <taxon>Nitrospiria</taxon>
        <taxon>Nitrospirales</taxon>
        <taxon>Nitrospiraceae</taxon>
        <taxon>Nitrospira</taxon>
    </lineage>
</organism>
<dbReference type="InterPro" id="IPR016181">
    <property type="entry name" value="Acyl_CoA_acyltransferase"/>
</dbReference>
<dbReference type="PANTHER" id="PTHR36174">
    <property type="entry name" value="LIPID II:GLYCINE GLYCYLTRANSFERASE"/>
    <property type="match status" value="1"/>
</dbReference>
<reference evidence="2 3" key="1">
    <citation type="submission" date="2017-03" db="EMBL/GenBank/DDBJ databases">
        <authorList>
            <person name="Afonso C.L."/>
            <person name="Miller P.J."/>
            <person name="Scott M.A."/>
            <person name="Spackman E."/>
            <person name="Goraichik I."/>
            <person name="Dimitrov K.M."/>
            <person name="Suarez D.L."/>
            <person name="Swayne D.E."/>
        </authorList>
    </citation>
    <scope>NUCLEOTIDE SEQUENCE [LARGE SCALE GENOMIC DNA]</scope>
    <source>
        <strain evidence="2">Genome sequencing of Nitrospira japonica strain NJ11</strain>
    </source>
</reference>
<proteinExistence type="predicted"/>
<dbReference type="InterPro" id="IPR050644">
    <property type="entry name" value="PG_Glycine_Bridge_Synth"/>
</dbReference>
<evidence type="ECO:0000313" key="2">
    <source>
        <dbReference type="EMBL" id="SLM50310.1"/>
    </source>
</evidence>
<keyword evidence="3" id="KW-1185">Reference proteome</keyword>